<sequence>MHRLPEELGDGEREALALAVERDANLVVLNDQEGRRVAKQRGLSVTGTIGVLVEARAAEHADSLRGELDRVLEAGLWISESFLRAPSARIWGVVISITASVIAACR</sequence>
<dbReference type="Pfam" id="PF11848">
    <property type="entry name" value="DUF3368"/>
    <property type="match status" value="1"/>
</dbReference>
<evidence type="ECO:0000313" key="2">
    <source>
        <dbReference type="Proteomes" id="UP000000933"/>
    </source>
</evidence>
<gene>
    <name evidence="1" type="ordered locus">SRM_00804</name>
</gene>
<reference evidence="2" key="2">
    <citation type="submission" date="2010-04" db="EMBL/GenBank/DDBJ databases">
        <title>Genome sequence of Salinibacter ruber M8.</title>
        <authorList>
            <consortium name="Genoscope"/>
        </authorList>
    </citation>
    <scope>NUCLEOTIDE SEQUENCE [LARGE SCALE GENOMIC DNA]</scope>
    <source>
        <strain evidence="2">M8</strain>
    </source>
</reference>
<dbReference type="Proteomes" id="UP000000933">
    <property type="component" value="Chromosome"/>
</dbReference>
<dbReference type="PANTHER" id="PTHR39550">
    <property type="entry name" value="SLL0658 PROTEIN"/>
    <property type="match status" value="1"/>
</dbReference>
<evidence type="ECO:0008006" key="3">
    <source>
        <dbReference type="Google" id="ProtNLM"/>
    </source>
</evidence>
<dbReference type="EMBL" id="FP565814">
    <property type="protein sequence ID" value="CBH23725.1"/>
    <property type="molecule type" value="Genomic_DNA"/>
</dbReference>
<dbReference type="InterPro" id="IPR021799">
    <property type="entry name" value="PIN-like_prokaryotic"/>
</dbReference>
<reference evidence="1 2" key="1">
    <citation type="journal article" date="2010" name="ISME J.">
        <title>Fine-scale evolution: genomic, phenotypic and ecological differentiation in two coexisting Salinibacter ruber strains.</title>
        <authorList>
            <person name="Pena A."/>
            <person name="Teeling H."/>
            <person name="Huerta-Cepas J."/>
            <person name="Santos F."/>
            <person name="Yarza P."/>
            <person name="Brito-Echeverria J."/>
            <person name="Lucio M."/>
            <person name="Schmitt-Kopplin P."/>
            <person name="Meseguer I."/>
            <person name="Schenowitz C."/>
            <person name="Dossat C."/>
            <person name="Barbe V."/>
            <person name="Dopazo J."/>
            <person name="Rossello-Mora R."/>
            <person name="Schuler M."/>
            <person name="Glockner F.O."/>
            <person name="Amann R."/>
            <person name="Gabaldon T."/>
            <person name="Anton J."/>
        </authorList>
    </citation>
    <scope>NUCLEOTIDE SEQUENCE [LARGE SCALE GENOMIC DNA]</scope>
    <source>
        <strain evidence="1 2">M8</strain>
    </source>
</reference>
<dbReference type="PANTHER" id="PTHR39550:SF1">
    <property type="entry name" value="SLL0658 PROTEIN"/>
    <property type="match status" value="1"/>
</dbReference>
<dbReference type="HOGENOM" id="CLU_2221369_0_0_10"/>
<accession>D5H6S0</accession>
<dbReference type="KEGG" id="srm:SRM_00804"/>
<name>D5H6S0_SALRM</name>
<evidence type="ECO:0000313" key="1">
    <source>
        <dbReference type="EMBL" id="CBH23725.1"/>
    </source>
</evidence>
<proteinExistence type="predicted"/>
<organism evidence="1 2">
    <name type="scientific">Salinibacter ruber (strain M8)</name>
    <dbReference type="NCBI Taxonomy" id="761659"/>
    <lineage>
        <taxon>Bacteria</taxon>
        <taxon>Pseudomonadati</taxon>
        <taxon>Rhodothermota</taxon>
        <taxon>Rhodothermia</taxon>
        <taxon>Rhodothermales</taxon>
        <taxon>Salinibacteraceae</taxon>
        <taxon>Salinibacter</taxon>
    </lineage>
</organism>
<dbReference type="AlphaFoldDB" id="D5H6S0"/>
<protein>
    <recommendedName>
        <fullName evidence="3">PIN domain-containing protein</fullName>
    </recommendedName>
</protein>